<dbReference type="InterPro" id="IPR000352">
    <property type="entry name" value="Pep_chain_release_fac_I"/>
</dbReference>
<dbReference type="Proteomes" id="UP000316609">
    <property type="component" value="Unassembled WGS sequence"/>
</dbReference>
<dbReference type="SUPFAM" id="SSF75620">
    <property type="entry name" value="Release factor"/>
    <property type="match status" value="1"/>
</dbReference>
<feature type="region of interest" description="Disordered" evidence="2">
    <location>
        <begin position="16"/>
        <end position="38"/>
    </location>
</feature>
<name>A0A538TR60_UNCEI</name>
<proteinExistence type="inferred from homology"/>
<evidence type="ECO:0000256" key="1">
    <source>
        <dbReference type="ARBA" id="ARBA00010835"/>
    </source>
</evidence>
<reference evidence="4 5" key="1">
    <citation type="journal article" date="2019" name="Nat. Microbiol.">
        <title>Mediterranean grassland soil C-N compound turnover is dependent on rainfall and depth, and is mediated by genomically divergent microorganisms.</title>
        <authorList>
            <person name="Diamond S."/>
            <person name="Andeer P.F."/>
            <person name="Li Z."/>
            <person name="Crits-Christoph A."/>
            <person name="Burstein D."/>
            <person name="Anantharaman K."/>
            <person name="Lane K.R."/>
            <person name="Thomas B.C."/>
            <person name="Pan C."/>
            <person name="Northen T.R."/>
            <person name="Banfield J.F."/>
        </authorList>
    </citation>
    <scope>NUCLEOTIDE SEQUENCE [LARGE SCALE GENOMIC DNA]</scope>
    <source>
        <strain evidence="4">WS_8</strain>
    </source>
</reference>
<feature type="domain" description="Prokaryotic-type class I peptide chain release factors" evidence="3">
    <location>
        <begin position="15"/>
        <end position="105"/>
    </location>
</feature>
<sequence length="113" mass="13004">MPLPPHLEHLARACDITPFKSSGPGGQKKNKTQSSVRVRHRPTGITRIATESRSQLRNRERALERVWRELERRARKPKPRVATRPSAAAAERRLAEKRRAAEKKLSRRAAERE</sequence>
<feature type="compositionally biased region" description="Basic and acidic residues" evidence="2">
    <location>
        <begin position="90"/>
        <end position="113"/>
    </location>
</feature>
<protein>
    <submittedName>
        <fullName evidence="4">Peptide chain release factor-like protein</fullName>
    </submittedName>
</protein>
<evidence type="ECO:0000256" key="2">
    <source>
        <dbReference type="SAM" id="MobiDB-lite"/>
    </source>
</evidence>
<feature type="region of interest" description="Disordered" evidence="2">
    <location>
        <begin position="71"/>
        <end position="113"/>
    </location>
</feature>
<evidence type="ECO:0000313" key="5">
    <source>
        <dbReference type="Proteomes" id="UP000316609"/>
    </source>
</evidence>
<comment type="similarity">
    <text evidence="1">Belongs to the prokaryotic/mitochondrial release factor family.</text>
</comment>
<gene>
    <name evidence="4" type="ORF">E6K78_06875</name>
</gene>
<dbReference type="EMBL" id="VBOY01000062">
    <property type="protein sequence ID" value="TMQ66100.1"/>
    <property type="molecule type" value="Genomic_DNA"/>
</dbReference>
<accession>A0A538TR60</accession>
<evidence type="ECO:0000259" key="3">
    <source>
        <dbReference type="Pfam" id="PF00472"/>
    </source>
</evidence>
<dbReference type="PANTHER" id="PTHR43804:SF6">
    <property type="entry name" value="CLASS I PEPTIDE CHAIN RELEASE FACTOR"/>
    <property type="match status" value="1"/>
</dbReference>
<organism evidence="4 5">
    <name type="scientific">Eiseniibacteriota bacterium</name>
    <dbReference type="NCBI Taxonomy" id="2212470"/>
    <lineage>
        <taxon>Bacteria</taxon>
        <taxon>Candidatus Eiseniibacteriota</taxon>
    </lineage>
</organism>
<dbReference type="InterPro" id="IPR050057">
    <property type="entry name" value="Prokaryotic/Mito_RF"/>
</dbReference>
<dbReference type="Gene3D" id="3.30.160.20">
    <property type="match status" value="1"/>
</dbReference>
<dbReference type="Pfam" id="PF00472">
    <property type="entry name" value="RF-1"/>
    <property type="match status" value="1"/>
</dbReference>
<dbReference type="AlphaFoldDB" id="A0A538TR60"/>
<dbReference type="PANTHER" id="PTHR43804">
    <property type="entry name" value="LD18447P"/>
    <property type="match status" value="1"/>
</dbReference>
<comment type="caution">
    <text evidence="4">The sequence shown here is derived from an EMBL/GenBank/DDBJ whole genome shotgun (WGS) entry which is preliminary data.</text>
</comment>
<dbReference type="InterPro" id="IPR045853">
    <property type="entry name" value="Pep_chain_release_fac_I_sf"/>
</dbReference>
<evidence type="ECO:0000313" key="4">
    <source>
        <dbReference type="EMBL" id="TMQ66100.1"/>
    </source>
</evidence>
<dbReference type="GO" id="GO:0003747">
    <property type="term" value="F:translation release factor activity"/>
    <property type="evidence" value="ECO:0007669"/>
    <property type="project" value="InterPro"/>
</dbReference>